<organism evidence="3 4">
    <name type="scientific">Paenibacillus nuruki</name>
    <dbReference type="NCBI Taxonomy" id="1886670"/>
    <lineage>
        <taxon>Bacteria</taxon>
        <taxon>Bacillati</taxon>
        <taxon>Bacillota</taxon>
        <taxon>Bacilli</taxon>
        <taxon>Bacillales</taxon>
        <taxon>Paenibacillaceae</taxon>
        <taxon>Paenibacillus</taxon>
    </lineage>
</organism>
<keyword evidence="4" id="KW-1185">Reference proteome</keyword>
<sequence length="950" mass="107136">MISKAGSTHMKQYIACLLIVLLFCTNATDISAMSKEAFIDIRQSYAVDAITSLSAQGVITGYQDGSFQPRRSISRQEWASVFVKSLNWTSEPGTVLPFTDVSPWAVPYVSALYQYDITKGISATEFGVKQPISRQDVAVWYARYLGLTDQQQVTNVSTFEDQADISGYAKSSVWLMEQLGLMQGNEQHHFAPKQPVQRQAAILVAYRVLQSGDNLQERAQQLLASRSTEATPPVLTPERPPVIIEKDHSEPTSGSNSVDSTPELTGSRANPKDKDHDRNNPRPDPEVPVPPVAPPVLPPAEPSFVFDRVNIEAPVLWNDPATYSAYRLSFYFWYQGQKIALPERVSSDLTYQFEDPLNIFDTQGKIIHPEHIPATGGLIPVQLHIVSPQAKLDLKIETMIMVTIKAPPVTPPVEEPEYKPDYVIRSVYLDTYTLDQSVSIKPDSWRIRYVLQDVYGQPIASEHLPADLHIRFENNTGIIDEQGRIINVHNIPPVGSTIPVQISVTSPSTSVYLHKEFELNVVAGERRKQYFAVSVMLEGGSGSSTTLAEMQQMRSMLAQIDPNVHLTWAIDNNFVFQESNRPQLHQVLQYVDLYGDEVGILSGYPNNHYTLAQWGNEMNEWLYMYRYNAMNTLHESGTVGQPSVFESIPAAYRPTSLSSFAVNPEQVTWLKDHFEITSYMGWAATQYNVNQLFGEGSPLMPYWSNEHNPLVPAQGSLDNSGAVFMNPVTIDPIGSRYVEKSSRWTIHPGDPYVKDSNAEPQLYTAQQYVDNPYQMMNTVNYLSIVIDTNWVLRHDNLLNGWKDFVDHFPAGRNVHIVGINELGQTYRTKSGSTNDQAQFTLMFRGSGYTTALDGNNSPADTRYLWTENQYQRLILRKHDGDQAWSVIDFTDYTKTPVPQTPYAFDSHTEVSYVTGRNYKIAPNAPLTSAEIQRIQERLQQIHFTEDVDYQ</sequence>
<dbReference type="InterPro" id="IPR001119">
    <property type="entry name" value="SLH_dom"/>
</dbReference>
<feature type="domain" description="SLH" evidence="2">
    <location>
        <begin position="156"/>
        <end position="219"/>
    </location>
</feature>
<reference evidence="3 4" key="1">
    <citation type="submission" date="2016-08" db="EMBL/GenBank/DDBJ databases">
        <title>Genome sequencing of Paenibacillus sp. TI45-13ar, isolated from Korean traditional nuruk.</title>
        <authorList>
            <person name="Kim S.-J."/>
        </authorList>
    </citation>
    <scope>NUCLEOTIDE SEQUENCE [LARGE SCALE GENOMIC DNA]</scope>
    <source>
        <strain evidence="3 4">TI45-13ar</strain>
    </source>
</reference>
<evidence type="ECO:0000259" key="2">
    <source>
        <dbReference type="PROSITE" id="PS51272"/>
    </source>
</evidence>
<feature type="domain" description="SLH" evidence="2">
    <location>
        <begin position="33"/>
        <end position="96"/>
    </location>
</feature>
<dbReference type="GO" id="GO:0033904">
    <property type="term" value="F:dextranase activity"/>
    <property type="evidence" value="ECO:0007669"/>
    <property type="project" value="UniProtKB-EC"/>
</dbReference>
<dbReference type="STRING" id="1886670.PTI45_04588"/>
<dbReference type="PANTHER" id="PTHR43308:SF5">
    <property type="entry name" value="S-LAYER PROTEIN _ PEPTIDOGLYCAN ENDO-BETA-N-ACETYLGLUCOSAMINIDASE"/>
    <property type="match status" value="1"/>
</dbReference>
<feature type="region of interest" description="Disordered" evidence="1">
    <location>
        <begin position="224"/>
        <end position="294"/>
    </location>
</feature>
<dbReference type="PATRIC" id="fig|1886670.3.peg.4610"/>
<dbReference type="Gene3D" id="3.20.20.510">
    <property type="entry name" value="Uncharacterised protein PF12979, DUF3863"/>
    <property type="match status" value="1"/>
</dbReference>
<protein>
    <submittedName>
        <fullName evidence="3">Dextranase</fullName>
        <ecNumber evidence="3">3.2.1.11</ecNumber>
    </submittedName>
</protein>
<gene>
    <name evidence="3" type="ORF">PTI45_04588</name>
</gene>
<accession>A0A1E3KXT9</accession>
<keyword evidence="3" id="KW-0378">Hydrolase</keyword>
<dbReference type="PROSITE" id="PS51272">
    <property type="entry name" value="SLH"/>
    <property type="match status" value="3"/>
</dbReference>
<evidence type="ECO:0000256" key="1">
    <source>
        <dbReference type="SAM" id="MobiDB-lite"/>
    </source>
</evidence>
<feature type="compositionally biased region" description="Basic and acidic residues" evidence="1">
    <location>
        <begin position="270"/>
        <end position="285"/>
    </location>
</feature>
<dbReference type="PANTHER" id="PTHR43308">
    <property type="entry name" value="OUTER MEMBRANE PROTEIN ALPHA-RELATED"/>
    <property type="match status" value="1"/>
</dbReference>
<dbReference type="EC" id="3.2.1.11" evidence="3"/>
<dbReference type="InterPro" id="IPR051465">
    <property type="entry name" value="Cell_Envelope_Struct_Comp"/>
</dbReference>
<evidence type="ECO:0000313" key="4">
    <source>
        <dbReference type="Proteomes" id="UP000094578"/>
    </source>
</evidence>
<dbReference type="EMBL" id="MDER01000096">
    <property type="protein sequence ID" value="ODP26131.1"/>
    <property type="molecule type" value="Genomic_DNA"/>
</dbReference>
<dbReference type="Proteomes" id="UP000094578">
    <property type="component" value="Unassembled WGS sequence"/>
</dbReference>
<keyword evidence="3" id="KW-0326">Glycosidase</keyword>
<evidence type="ECO:0000313" key="3">
    <source>
        <dbReference type="EMBL" id="ODP26131.1"/>
    </source>
</evidence>
<dbReference type="Pfam" id="PF00395">
    <property type="entry name" value="SLH"/>
    <property type="match status" value="3"/>
</dbReference>
<name>A0A1E3KXT9_9BACL</name>
<proteinExistence type="predicted"/>
<dbReference type="AlphaFoldDB" id="A0A1E3KXT9"/>
<feature type="compositionally biased region" description="Polar residues" evidence="1">
    <location>
        <begin position="251"/>
        <end position="268"/>
    </location>
</feature>
<feature type="domain" description="SLH" evidence="2">
    <location>
        <begin position="97"/>
        <end position="155"/>
    </location>
</feature>
<comment type="caution">
    <text evidence="3">The sequence shown here is derived from an EMBL/GenBank/DDBJ whole genome shotgun (WGS) entry which is preliminary data.</text>
</comment>